<dbReference type="PRINTS" id="PR00039">
    <property type="entry name" value="HTHLYSR"/>
</dbReference>
<dbReference type="Gene3D" id="1.10.10.10">
    <property type="entry name" value="Winged helix-like DNA-binding domain superfamily/Winged helix DNA-binding domain"/>
    <property type="match status" value="1"/>
</dbReference>
<dbReference type="PROSITE" id="PS50931">
    <property type="entry name" value="HTH_LYSR"/>
    <property type="match status" value="1"/>
</dbReference>
<comment type="similarity">
    <text evidence="1">Belongs to the LysR transcriptional regulatory family.</text>
</comment>
<dbReference type="InterPro" id="IPR036388">
    <property type="entry name" value="WH-like_DNA-bd_sf"/>
</dbReference>
<evidence type="ECO:0000256" key="1">
    <source>
        <dbReference type="ARBA" id="ARBA00009437"/>
    </source>
</evidence>
<dbReference type="Gene3D" id="3.40.190.10">
    <property type="entry name" value="Periplasmic binding protein-like II"/>
    <property type="match status" value="2"/>
</dbReference>
<keyword evidence="4" id="KW-0804">Transcription</keyword>
<comment type="caution">
    <text evidence="6">The sequence shown here is derived from an EMBL/GenBank/DDBJ whole genome shotgun (WGS) entry which is preliminary data.</text>
</comment>
<keyword evidence="2" id="KW-0805">Transcription regulation</keyword>
<dbReference type="InterPro" id="IPR000847">
    <property type="entry name" value="LysR_HTH_N"/>
</dbReference>
<dbReference type="InterPro" id="IPR058163">
    <property type="entry name" value="LysR-type_TF_proteobact-type"/>
</dbReference>
<gene>
    <name evidence="6" type="ORF">ACFFU4_12075</name>
</gene>
<keyword evidence="3" id="KW-0238">DNA-binding</keyword>
<dbReference type="SUPFAM" id="SSF46785">
    <property type="entry name" value="Winged helix' DNA-binding domain"/>
    <property type="match status" value="1"/>
</dbReference>
<dbReference type="PANTHER" id="PTHR30537">
    <property type="entry name" value="HTH-TYPE TRANSCRIPTIONAL REGULATOR"/>
    <property type="match status" value="1"/>
</dbReference>
<dbReference type="Proteomes" id="UP001589670">
    <property type="component" value="Unassembled WGS sequence"/>
</dbReference>
<feature type="domain" description="HTH lysR-type" evidence="5">
    <location>
        <begin position="6"/>
        <end position="63"/>
    </location>
</feature>
<dbReference type="Pfam" id="PF03466">
    <property type="entry name" value="LysR_substrate"/>
    <property type="match status" value="1"/>
</dbReference>
<dbReference type="Pfam" id="PF00126">
    <property type="entry name" value="HTH_1"/>
    <property type="match status" value="1"/>
</dbReference>
<accession>A0ABV5I1B8</accession>
<evidence type="ECO:0000256" key="3">
    <source>
        <dbReference type="ARBA" id="ARBA00023125"/>
    </source>
</evidence>
<dbReference type="InterPro" id="IPR005119">
    <property type="entry name" value="LysR_subst-bd"/>
</dbReference>
<sequence>MARRLPVLNQVRAFEAAARHRSFKTAAEELGVTQAAVSHQIKALEETLGVRLFIRRTRAVDLTPEAARALPALTAALDGIEAAMLELGGTAMTGDLAISVAPFYGNRFLLPRLARFHAAHPGLTVRPYLSFAQADLLREGLDGAVRFGTGAWPGLEARLIHRDCVGPVCAPQMVGDAALPMDPGALRRLPLATTRQWRGEWAAWFAALGAGDASPDDLIEHDSRALAFDAALSGNAVCLADIRLTGAAEAAGQLVRLHPFTLERDQGIHAVWPAGKRPDPRMIAFAEWLEEEARAAAQ</sequence>
<evidence type="ECO:0000256" key="4">
    <source>
        <dbReference type="ARBA" id="ARBA00023163"/>
    </source>
</evidence>
<dbReference type="RefSeq" id="WP_377070021.1">
    <property type="nucleotide sequence ID" value="NZ_JBHMEC010000017.1"/>
</dbReference>
<dbReference type="SUPFAM" id="SSF53850">
    <property type="entry name" value="Periplasmic binding protein-like II"/>
    <property type="match status" value="1"/>
</dbReference>
<evidence type="ECO:0000256" key="2">
    <source>
        <dbReference type="ARBA" id="ARBA00023015"/>
    </source>
</evidence>
<proteinExistence type="inferred from homology"/>
<evidence type="ECO:0000259" key="5">
    <source>
        <dbReference type="PROSITE" id="PS50931"/>
    </source>
</evidence>
<protein>
    <submittedName>
        <fullName evidence="6">LysR substrate-binding domain-containing protein</fullName>
    </submittedName>
</protein>
<reference evidence="6 7" key="1">
    <citation type="submission" date="2024-09" db="EMBL/GenBank/DDBJ databases">
        <authorList>
            <person name="Sun Q."/>
            <person name="Mori K."/>
        </authorList>
    </citation>
    <scope>NUCLEOTIDE SEQUENCE [LARGE SCALE GENOMIC DNA]</scope>
    <source>
        <strain evidence="6 7">CECT 9424</strain>
    </source>
</reference>
<dbReference type="InterPro" id="IPR036390">
    <property type="entry name" value="WH_DNA-bd_sf"/>
</dbReference>
<dbReference type="PANTHER" id="PTHR30537:SF74">
    <property type="entry name" value="HTH-TYPE TRANSCRIPTIONAL REGULATOR TRPI"/>
    <property type="match status" value="1"/>
</dbReference>
<organism evidence="6 7">
    <name type="scientific">Roseovarius ramblicola</name>
    <dbReference type="NCBI Taxonomy" id="2022336"/>
    <lineage>
        <taxon>Bacteria</taxon>
        <taxon>Pseudomonadati</taxon>
        <taxon>Pseudomonadota</taxon>
        <taxon>Alphaproteobacteria</taxon>
        <taxon>Rhodobacterales</taxon>
        <taxon>Roseobacteraceae</taxon>
        <taxon>Roseovarius</taxon>
    </lineage>
</organism>
<name>A0ABV5I1B8_9RHOB</name>
<keyword evidence="7" id="KW-1185">Reference proteome</keyword>
<evidence type="ECO:0000313" key="7">
    <source>
        <dbReference type="Proteomes" id="UP001589670"/>
    </source>
</evidence>
<evidence type="ECO:0000313" key="6">
    <source>
        <dbReference type="EMBL" id="MFB9150484.1"/>
    </source>
</evidence>
<dbReference type="EMBL" id="JBHMEC010000017">
    <property type="protein sequence ID" value="MFB9150484.1"/>
    <property type="molecule type" value="Genomic_DNA"/>
</dbReference>